<evidence type="ECO:0000313" key="1">
    <source>
        <dbReference type="EMBL" id="SVA77428.1"/>
    </source>
</evidence>
<proteinExistence type="predicted"/>
<dbReference type="Gene3D" id="1.10.600.10">
    <property type="entry name" value="Farnesyl Diphosphate Synthase"/>
    <property type="match status" value="1"/>
</dbReference>
<accession>A0A381YK41</accession>
<dbReference type="InterPro" id="IPR008949">
    <property type="entry name" value="Isoprenoid_synthase_dom_sf"/>
</dbReference>
<dbReference type="InterPro" id="IPR002060">
    <property type="entry name" value="Squ/phyt_synthse"/>
</dbReference>
<evidence type="ECO:0008006" key="2">
    <source>
        <dbReference type="Google" id="ProtNLM"/>
    </source>
</evidence>
<sequence length="339" mass="37814">MTRIPQQFWRPGSLTGTDSIAETIAAKDLNNLYRASCFFTEIERYRAFCALYAVMRLVDDCVDAVLSEGLNSNAVPHTQRILVAWEDTVSTALTDRPPNPAALQATKEPRAADVLDAFGRGIARFPVESSLWSAFFDAMKRDLERDRFQTFEEFLRYARGATVAPTTIYLYLITAEQGTDGVFRIPADFDLQGCGYNLGLFAYVSHVLRDLRQDLTTGKRGLVYLAGDDMATHRVTEATLLEDLGREHASPALKALVEDLAGRADSWRRAGEAQLTPLKGQLPADRMFVLQLIIRLYMATLEKIAVCDFDPMTEHHLLTDADKERLVLTVAAETSAARI</sequence>
<organism evidence="1">
    <name type="scientific">marine metagenome</name>
    <dbReference type="NCBI Taxonomy" id="408172"/>
    <lineage>
        <taxon>unclassified sequences</taxon>
        <taxon>metagenomes</taxon>
        <taxon>ecological metagenomes</taxon>
    </lineage>
</organism>
<protein>
    <recommendedName>
        <fullName evidence="2">Phytoene synthase</fullName>
    </recommendedName>
</protein>
<dbReference type="Pfam" id="PF00494">
    <property type="entry name" value="SQS_PSY"/>
    <property type="match status" value="1"/>
</dbReference>
<dbReference type="EMBL" id="UINC01018433">
    <property type="protein sequence ID" value="SVA77428.1"/>
    <property type="molecule type" value="Genomic_DNA"/>
</dbReference>
<name>A0A381YK41_9ZZZZ</name>
<dbReference type="AlphaFoldDB" id="A0A381YK41"/>
<dbReference type="SUPFAM" id="SSF48576">
    <property type="entry name" value="Terpenoid synthases"/>
    <property type="match status" value="1"/>
</dbReference>
<dbReference type="GO" id="GO:0016765">
    <property type="term" value="F:transferase activity, transferring alkyl or aryl (other than methyl) groups"/>
    <property type="evidence" value="ECO:0007669"/>
    <property type="project" value="UniProtKB-ARBA"/>
</dbReference>
<gene>
    <name evidence="1" type="ORF">METZ01_LOCUS130282</name>
</gene>
<reference evidence="1" key="1">
    <citation type="submission" date="2018-05" db="EMBL/GenBank/DDBJ databases">
        <authorList>
            <person name="Lanie J.A."/>
            <person name="Ng W.-L."/>
            <person name="Kazmierczak K.M."/>
            <person name="Andrzejewski T.M."/>
            <person name="Davidsen T.M."/>
            <person name="Wayne K.J."/>
            <person name="Tettelin H."/>
            <person name="Glass J.I."/>
            <person name="Rusch D."/>
            <person name="Podicherti R."/>
            <person name="Tsui H.-C.T."/>
            <person name="Winkler M.E."/>
        </authorList>
    </citation>
    <scope>NUCLEOTIDE SEQUENCE</scope>
</reference>
<dbReference type="PANTHER" id="PTHR31480">
    <property type="entry name" value="BIFUNCTIONAL LYCOPENE CYCLASE/PHYTOENE SYNTHASE"/>
    <property type="match status" value="1"/>
</dbReference>